<dbReference type="PANTHER" id="PTHR47055">
    <property type="entry name" value="DDE_TNP_1_7 DOMAIN-CONTAINING PROTEIN"/>
    <property type="match status" value="1"/>
</dbReference>
<dbReference type="PANTHER" id="PTHR47055:SF3">
    <property type="entry name" value="PHORBOL-ESTER_DAG-TYPE DOMAIN-CONTAINING PROTEIN"/>
    <property type="match status" value="1"/>
</dbReference>
<dbReference type="Pfam" id="PF13843">
    <property type="entry name" value="DDE_Tnp_1_7"/>
    <property type="match status" value="1"/>
</dbReference>
<dbReference type="InterPro" id="IPR052638">
    <property type="entry name" value="PiggyBac_TE-derived"/>
</dbReference>
<keyword evidence="3" id="KW-1185">Reference proteome</keyword>
<evidence type="ECO:0000313" key="2">
    <source>
        <dbReference type="EMBL" id="GFY52932.1"/>
    </source>
</evidence>
<evidence type="ECO:0000313" key="3">
    <source>
        <dbReference type="Proteomes" id="UP000886998"/>
    </source>
</evidence>
<accession>A0A8X6XHT4</accession>
<proteinExistence type="predicted"/>
<name>A0A8X6XHT4_9ARAC</name>
<feature type="domain" description="PiggyBac transposable element-derived protein" evidence="1">
    <location>
        <begin position="1"/>
        <end position="105"/>
    </location>
</feature>
<evidence type="ECO:0000259" key="1">
    <source>
        <dbReference type="Pfam" id="PF13843"/>
    </source>
</evidence>
<dbReference type="AlphaFoldDB" id="A0A8X6XHT4"/>
<dbReference type="OrthoDB" id="6429039at2759"/>
<reference evidence="2" key="1">
    <citation type="submission" date="2020-08" db="EMBL/GenBank/DDBJ databases">
        <title>Multicomponent nature underlies the extraordinary mechanical properties of spider dragline silk.</title>
        <authorList>
            <person name="Kono N."/>
            <person name="Nakamura H."/>
            <person name="Mori M."/>
            <person name="Yoshida Y."/>
            <person name="Ohtoshi R."/>
            <person name="Malay A.D."/>
            <person name="Moran D.A.P."/>
            <person name="Tomita M."/>
            <person name="Numata K."/>
            <person name="Arakawa K."/>
        </authorList>
    </citation>
    <scope>NUCLEOTIDE SEQUENCE</scope>
</reference>
<dbReference type="InterPro" id="IPR029526">
    <property type="entry name" value="PGBD"/>
</dbReference>
<gene>
    <name evidence="2" type="primary">X975_09167</name>
    <name evidence="2" type="ORF">TNIN_208571</name>
</gene>
<sequence length="107" mass="12479">MKLTENFVIPSSYTLYFDNFFTSIDHLKSLGEQSFRATGTIRENWINHECHLEESKSMRKKERGTSDFASDENSAIFLSRWNDNSTVTVATNLCTLKPFFDVKRTQR</sequence>
<dbReference type="GO" id="GO:0043565">
    <property type="term" value="F:sequence-specific DNA binding"/>
    <property type="evidence" value="ECO:0007669"/>
    <property type="project" value="TreeGrafter"/>
</dbReference>
<comment type="caution">
    <text evidence="2">The sequence shown here is derived from an EMBL/GenBank/DDBJ whole genome shotgun (WGS) entry which is preliminary data.</text>
</comment>
<organism evidence="2 3">
    <name type="scientific">Trichonephila inaurata madagascariensis</name>
    <dbReference type="NCBI Taxonomy" id="2747483"/>
    <lineage>
        <taxon>Eukaryota</taxon>
        <taxon>Metazoa</taxon>
        <taxon>Ecdysozoa</taxon>
        <taxon>Arthropoda</taxon>
        <taxon>Chelicerata</taxon>
        <taxon>Arachnida</taxon>
        <taxon>Araneae</taxon>
        <taxon>Araneomorphae</taxon>
        <taxon>Entelegynae</taxon>
        <taxon>Araneoidea</taxon>
        <taxon>Nephilidae</taxon>
        <taxon>Trichonephila</taxon>
        <taxon>Trichonephila inaurata</taxon>
    </lineage>
</organism>
<dbReference type="Proteomes" id="UP000886998">
    <property type="component" value="Unassembled WGS sequence"/>
</dbReference>
<dbReference type="EMBL" id="BMAV01008967">
    <property type="protein sequence ID" value="GFY52932.1"/>
    <property type="molecule type" value="Genomic_DNA"/>
</dbReference>
<protein>
    <submittedName>
        <fullName evidence="2">PiggyBac transposable element-derived protein 3</fullName>
    </submittedName>
</protein>